<evidence type="ECO:0000256" key="1">
    <source>
        <dbReference type="ARBA" id="ARBA00004141"/>
    </source>
</evidence>
<feature type="region of interest" description="Disordered" evidence="7">
    <location>
        <begin position="295"/>
        <end position="314"/>
    </location>
</feature>
<evidence type="ECO:0000256" key="3">
    <source>
        <dbReference type="ARBA" id="ARBA00022496"/>
    </source>
</evidence>
<keyword evidence="4 8" id="KW-0812">Transmembrane</keyword>
<dbReference type="EMBL" id="JXNT01000004">
    <property type="protein sequence ID" value="ODM19667.1"/>
    <property type="molecule type" value="Genomic_DNA"/>
</dbReference>
<dbReference type="STRING" id="573508.A0A1E3BFG5"/>
<evidence type="ECO:0000256" key="4">
    <source>
        <dbReference type="ARBA" id="ARBA00022692"/>
    </source>
</evidence>
<dbReference type="InterPro" id="IPR004923">
    <property type="entry name" value="FTR1/Fip1/EfeU"/>
</dbReference>
<evidence type="ECO:0000256" key="8">
    <source>
        <dbReference type="SAM" id="Phobius"/>
    </source>
</evidence>
<comment type="subcellular location">
    <subcellularLocation>
        <location evidence="1">Membrane</location>
        <topology evidence="1">Multi-pass membrane protein</topology>
    </subcellularLocation>
</comment>
<evidence type="ECO:0008006" key="11">
    <source>
        <dbReference type="Google" id="ProtNLM"/>
    </source>
</evidence>
<dbReference type="GO" id="GO:0033573">
    <property type="term" value="C:high-affinity iron permease complex"/>
    <property type="evidence" value="ECO:0007669"/>
    <property type="project" value="InterPro"/>
</dbReference>
<feature type="transmembrane region" description="Helical" evidence="8">
    <location>
        <begin position="88"/>
        <end position="109"/>
    </location>
</feature>
<keyword evidence="3" id="KW-0410">Iron transport</keyword>
<gene>
    <name evidence="9" type="ORF">SI65_04652</name>
</gene>
<reference evidence="9 10" key="1">
    <citation type="journal article" date="2016" name="BMC Genomics">
        <title>Comparative genomic and transcriptomic analyses of the Fuzhuan brick tea-fermentation fungus Aspergillus cristatus.</title>
        <authorList>
            <person name="Ge Y."/>
            <person name="Wang Y."/>
            <person name="Liu Y."/>
            <person name="Tan Y."/>
            <person name="Ren X."/>
            <person name="Zhang X."/>
            <person name="Hyde K.D."/>
            <person name="Liu Y."/>
            <person name="Liu Z."/>
        </authorList>
    </citation>
    <scope>NUCLEOTIDE SEQUENCE [LARGE SCALE GENOMIC DNA]</scope>
    <source>
        <strain evidence="9 10">GZAAS20.1005</strain>
    </source>
</reference>
<dbReference type="Pfam" id="PF03239">
    <property type="entry name" value="FTR1"/>
    <property type="match status" value="2"/>
</dbReference>
<evidence type="ECO:0000256" key="2">
    <source>
        <dbReference type="ARBA" id="ARBA00008333"/>
    </source>
</evidence>
<protein>
    <recommendedName>
        <fullName evidence="11">Plasma membrane iron permease</fullName>
    </recommendedName>
</protein>
<feature type="transmembrane region" description="Helical" evidence="8">
    <location>
        <begin position="6"/>
        <end position="32"/>
    </location>
</feature>
<keyword evidence="6 8" id="KW-0472">Membrane</keyword>
<feature type="transmembrane region" description="Helical" evidence="8">
    <location>
        <begin position="246"/>
        <end position="268"/>
    </location>
</feature>
<evidence type="ECO:0000256" key="6">
    <source>
        <dbReference type="ARBA" id="ARBA00023136"/>
    </source>
</evidence>
<dbReference type="Proteomes" id="UP000094569">
    <property type="component" value="Unassembled WGS sequence"/>
</dbReference>
<feature type="transmembrane region" description="Helical" evidence="8">
    <location>
        <begin position="164"/>
        <end position="186"/>
    </location>
</feature>
<dbReference type="OrthoDB" id="4364at2759"/>
<sequence>MANSVFAVTVFFICFRECLESSIIVSVLLAFLTQTLGAEGDGAALKRMRIQVWCGVGLGLFLCLCVGAGMIGAFYGLDKDTFTNTEDIWEGIFGIIASIIISIMGAGLLRVNKIKKKWAEAGTSFMARMKQWSEKYVMFILPFITVMREGLEAILGGSSASLQYFLILSTCFLYLVAAGLSSRAVWYFEDNTWNHVIGGNASETGSGPGSYDIRQSVWHVNCCNPELGGGGGWGIFNALLGWTNSATYGSVLSYNFYWIIIIISYFCIRYQERHGYIPVLSKLWRRVMPKRKSETSAHTSGGIVEENKEVSGAPSQVAIRDLHEA</sequence>
<dbReference type="VEuPathDB" id="FungiDB:SI65_04652"/>
<evidence type="ECO:0000256" key="7">
    <source>
        <dbReference type="SAM" id="MobiDB-lite"/>
    </source>
</evidence>
<accession>A0A1E3BFG5</accession>
<keyword evidence="10" id="KW-1185">Reference proteome</keyword>
<feature type="transmembrane region" description="Helical" evidence="8">
    <location>
        <begin position="52"/>
        <end position="76"/>
    </location>
</feature>
<comment type="caution">
    <text evidence="9">The sequence shown here is derived from an EMBL/GenBank/DDBJ whole genome shotgun (WGS) entry which is preliminary data.</text>
</comment>
<keyword evidence="3" id="KW-0408">Iron</keyword>
<keyword evidence="5 8" id="KW-1133">Transmembrane helix</keyword>
<name>A0A1E3BFG5_ASPCR</name>
<keyword evidence="3" id="KW-0813">Transport</keyword>
<dbReference type="AlphaFoldDB" id="A0A1E3BFG5"/>
<dbReference type="PANTHER" id="PTHR31632">
    <property type="entry name" value="IRON TRANSPORTER FTH1"/>
    <property type="match status" value="1"/>
</dbReference>
<comment type="similarity">
    <text evidence="2">Belongs to the oxidase-dependent Fe transporter (OFeT) (TC 9.A.10.1) family.</text>
</comment>
<evidence type="ECO:0000256" key="5">
    <source>
        <dbReference type="ARBA" id="ARBA00022989"/>
    </source>
</evidence>
<evidence type="ECO:0000313" key="9">
    <source>
        <dbReference type="EMBL" id="ODM19667.1"/>
    </source>
</evidence>
<organism evidence="9 10">
    <name type="scientific">Aspergillus cristatus</name>
    <name type="common">Chinese Fuzhuan brick tea-fermentation fungus</name>
    <name type="synonym">Eurotium cristatum</name>
    <dbReference type="NCBI Taxonomy" id="573508"/>
    <lineage>
        <taxon>Eukaryota</taxon>
        <taxon>Fungi</taxon>
        <taxon>Dikarya</taxon>
        <taxon>Ascomycota</taxon>
        <taxon>Pezizomycotina</taxon>
        <taxon>Eurotiomycetes</taxon>
        <taxon>Eurotiomycetidae</taxon>
        <taxon>Eurotiales</taxon>
        <taxon>Aspergillaceae</taxon>
        <taxon>Aspergillus</taxon>
        <taxon>Aspergillus subgen. Aspergillus</taxon>
    </lineage>
</organism>
<keyword evidence="3" id="KW-0406">Ion transport</keyword>
<dbReference type="PANTHER" id="PTHR31632:SF2">
    <property type="entry name" value="PLASMA MEMBRANE IRON PERMEASE"/>
    <property type="match status" value="1"/>
</dbReference>
<evidence type="ECO:0000313" key="10">
    <source>
        <dbReference type="Proteomes" id="UP000094569"/>
    </source>
</evidence>
<dbReference type="GO" id="GO:0015093">
    <property type="term" value="F:ferrous iron transmembrane transporter activity"/>
    <property type="evidence" value="ECO:0007669"/>
    <property type="project" value="TreeGrafter"/>
</dbReference>
<proteinExistence type="inferred from homology"/>